<protein>
    <submittedName>
        <fullName evidence="2">RNA-directed DNA polymerase, eukaryota, Reverse transcriptase zinc-binding domain protein</fullName>
    </submittedName>
</protein>
<dbReference type="PANTHER" id="PTHR36617:SF16">
    <property type="entry name" value="OS04G0516500 PROTEIN"/>
    <property type="match status" value="1"/>
</dbReference>
<sequence length="298" mass="35014">MLWQKVVERIHGGRGKWVVLPNKNALAGCWKTIISFLDSLTLQGKKISQFVRGKLGNGDIMHFWHDLWFGSVLLKDRWPTLYRLERNKSGSIASRVKRGEDGFLFVGNWSRHPASVEELSEKQDLDRMLLYFCFSDREDSWEWVDSVDGRFSVAPCKKLLRLNRDQGRNQNMRWESWVSNKVNLLVWRAEFARFPTRDALVQRRIPIPMMSCPLCEVDDENLKHLFIACGFAYGVWSFICKWCKVDPFCAFDFNDLLLLCDNIGGNKWRKKIMRGIVMVTIWVIWKTRNAKVFQKKNV</sequence>
<keyword evidence="2" id="KW-0808">Transferase</keyword>
<dbReference type="STRING" id="35608.A0A2U1L7F1"/>
<evidence type="ECO:0000259" key="1">
    <source>
        <dbReference type="Pfam" id="PF13966"/>
    </source>
</evidence>
<reference evidence="2 3" key="1">
    <citation type="journal article" date="2018" name="Mol. Plant">
        <title>The genome of Artemisia annua provides insight into the evolution of Asteraceae family and artemisinin biosynthesis.</title>
        <authorList>
            <person name="Shen Q."/>
            <person name="Zhang L."/>
            <person name="Liao Z."/>
            <person name="Wang S."/>
            <person name="Yan T."/>
            <person name="Shi P."/>
            <person name="Liu M."/>
            <person name="Fu X."/>
            <person name="Pan Q."/>
            <person name="Wang Y."/>
            <person name="Lv Z."/>
            <person name="Lu X."/>
            <person name="Zhang F."/>
            <person name="Jiang W."/>
            <person name="Ma Y."/>
            <person name="Chen M."/>
            <person name="Hao X."/>
            <person name="Li L."/>
            <person name="Tang Y."/>
            <person name="Lv G."/>
            <person name="Zhou Y."/>
            <person name="Sun X."/>
            <person name="Brodelius P.E."/>
            <person name="Rose J.K.C."/>
            <person name="Tang K."/>
        </authorList>
    </citation>
    <scope>NUCLEOTIDE SEQUENCE [LARGE SCALE GENOMIC DNA]</scope>
    <source>
        <strain evidence="3">cv. Huhao1</strain>
        <tissue evidence="2">Leaf</tissue>
    </source>
</reference>
<comment type="caution">
    <text evidence="2">The sequence shown here is derived from an EMBL/GenBank/DDBJ whole genome shotgun (WGS) entry which is preliminary data.</text>
</comment>
<dbReference type="EMBL" id="PKPP01011030">
    <property type="protein sequence ID" value="PWA44929.1"/>
    <property type="molecule type" value="Genomic_DNA"/>
</dbReference>
<evidence type="ECO:0000313" key="3">
    <source>
        <dbReference type="Proteomes" id="UP000245207"/>
    </source>
</evidence>
<keyword evidence="2" id="KW-0695">RNA-directed DNA polymerase</keyword>
<gene>
    <name evidence="2" type="ORF">CTI12_AA368300</name>
</gene>
<dbReference type="GO" id="GO:0003964">
    <property type="term" value="F:RNA-directed DNA polymerase activity"/>
    <property type="evidence" value="ECO:0007669"/>
    <property type="project" value="UniProtKB-KW"/>
</dbReference>
<dbReference type="PANTHER" id="PTHR36617">
    <property type="entry name" value="PROTEIN, PUTATIVE-RELATED"/>
    <property type="match status" value="1"/>
</dbReference>
<dbReference type="OrthoDB" id="696485at2759"/>
<keyword evidence="2" id="KW-0548">Nucleotidyltransferase</keyword>
<dbReference type="InterPro" id="IPR026960">
    <property type="entry name" value="RVT-Znf"/>
</dbReference>
<dbReference type="AlphaFoldDB" id="A0A2U1L7F1"/>
<dbReference type="Proteomes" id="UP000245207">
    <property type="component" value="Unassembled WGS sequence"/>
</dbReference>
<name>A0A2U1L7F1_ARTAN</name>
<dbReference type="Pfam" id="PF13966">
    <property type="entry name" value="zf-RVT"/>
    <property type="match status" value="1"/>
</dbReference>
<accession>A0A2U1L7F1</accession>
<organism evidence="2 3">
    <name type="scientific">Artemisia annua</name>
    <name type="common">Sweet wormwood</name>
    <dbReference type="NCBI Taxonomy" id="35608"/>
    <lineage>
        <taxon>Eukaryota</taxon>
        <taxon>Viridiplantae</taxon>
        <taxon>Streptophyta</taxon>
        <taxon>Embryophyta</taxon>
        <taxon>Tracheophyta</taxon>
        <taxon>Spermatophyta</taxon>
        <taxon>Magnoliopsida</taxon>
        <taxon>eudicotyledons</taxon>
        <taxon>Gunneridae</taxon>
        <taxon>Pentapetalae</taxon>
        <taxon>asterids</taxon>
        <taxon>campanulids</taxon>
        <taxon>Asterales</taxon>
        <taxon>Asteraceae</taxon>
        <taxon>Asteroideae</taxon>
        <taxon>Anthemideae</taxon>
        <taxon>Artemisiinae</taxon>
        <taxon>Artemisia</taxon>
    </lineage>
</organism>
<proteinExistence type="predicted"/>
<evidence type="ECO:0000313" key="2">
    <source>
        <dbReference type="EMBL" id="PWA44929.1"/>
    </source>
</evidence>
<feature type="domain" description="Reverse transcriptase zinc-binding" evidence="1">
    <location>
        <begin position="151"/>
        <end position="236"/>
    </location>
</feature>
<keyword evidence="3" id="KW-1185">Reference proteome</keyword>